<gene>
    <name evidence="6" type="ORF">CFH83_01150</name>
</gene>
<feature type="signal peptide" evidence="5">
    <location>
        <begin position="1"/>
        <end position="26"/>
    </location>
</feature>
<dbReference type="EMBL" id="DLUI01000017">
    <property type="protein sequence ID" value="DAB39360.1"/>
    <property type="molecule type" value="Genomic_DNA"/>
</dbReference>
<evidence type="ECO:0000256" key="5">
    <source>
        <dbReference type="SAM" id="SignalP"/>
    </source>
</evidence>
<dbReference type="AlphaFoldDB" id="A0A2D3WJZ9"/>
<reference evidence="6 7" key="1">
    <citation type="journal article" date="2017" name="Front. Microbiol.">
        <title>Comparative Genomic Analysis of the Class Epsilonproteobacteria and Proposed Reclassification to Epsilonbacteraeota (phyl. nov.).</title>
        <authorList>
            <person name="Waite D.W."/>
            <person name="Vanwonterghem I."/>
            <person name="Rinke C."/>
            <person name="Parks D.H."/>
            <person name="Zhang Y."/>
            <person name="Takai K."/>
            <person name="Sievert S.M."/>
            <person name="Simon J."/>
            <person name="Campbell B.J."/>
            <person name="Hanson T.E."/>
            <person name="Woyke T."/>
            <person name="Klotz M.G."/>
            <person name="Hugenholtz P."/>
        </authorList>
    </citation>
    <scope>NUCLEOTIDE SEQUENCE [LARGE SCALE GENOMIC DNA]</scope>
    <source>
        <strain evidence="6">UBA12443</strain>
    </source>
</reference>
<sequence>MRELTMSNCKMGLAFLSLLVSLSSLHASSIEQLAKEGEAAFYHENYIEARKALIPASQQGSVQSLYYLGIMNLRGFGTPANFKEALRMFKIGAQKNHPDSQVALGVLMIEGIGTPQNHKEASRLFKIAAKNGNSDAQLILGWLYKNGVGVKTNNTLAYALWNYVAAQGSDWARVSRDAMYYELTEAELYRGQELSSNLPKLWKTVASENSRTNKPLLKRRS</sequence>
<dbReference type="EC" id="3.5.2.6" evidence="2"/>
<dbReference type="InterPro" id="IPR006597">
    <property type="entry name" value="Sel1-like"/>
</dbReference>
<feature type="chain" id="PRO_5013810523" description="beta-lactamase" evidence="5">
    <location>
        <begin position="27"/>
        <end position="221"/>
    </location>
</feature>
<dbReference type="GO" id="GO:0008800">
    <property type="term" value="F:beta-lactamase activity"/>
    <property type="evidence" value="ECO:0007669"/>
    <property type="project" value="UniProtKB-EC"/>
</dbReference>
<accession>A0A2D3WJZ9</accession>
<dbReference type="InterPro" id="IPR050767">
    <property type="entry name" value="Sel1_AlgK"/>
</dbReference>
<protein>
    <recommendedName>
        <fullName evidence="2">beta-lactamase</fullName>
        <ecNumber evidence="2">3.5.2.6</ecNumber>
    </recommendedName>
</protein>
<dbReference type="Proteomes" id="UP000228859">
    <property type="component" value="Unassembled WGS sequence"/>
</dbReference>
<dbReference type="GO" id="GO:0046677">
    <property type="term" value="P:response to antibiotic"/>
    <property type="evidence" value="ECO:0007669"/>
    <property type="project" value="UniProtKB-KW"/>
</dbReference>
<evidence type="ECO:0000313" key="7">
    <source>
        <dbReference type="Proteomes" id="UP000228859"/>
    </source>
</evidence>
<dbReference type="PANTHER" id="PTHR11102">
    <property type="entry name" value="SEL-1-LIKE PROTEIN"/>
    <property type="match status" value="1"/>
</dbReference>
<dbReference type="Gene3D" id="1.25.40.10">
    <property type="entry name" value="Tetratricopeptide repeat domain"/>
    <property type="match status" value="1"/>
</dbReference>
<evidence type="ECO:0000256" key="3">
    <source>
        <dbReference type="ARBA" id="ARBA00023157"/>
    </source>
</evidence>
<organism evidence="6 7">
    <name type="scientific">Sulfuricurvum kujiense</name>
    <dbReference type="NCBI Taxonomy" id="148813"/>
    <lineage>
        <taxon>Bacteria</taxon>
        <taxon>Pseudomonadati</taxon>
        <taxon>Campylobacterota</taxon>
        <taxon>Epsilonproteobacteria</taxon>
        <taxon>Campylobacterales</taxon>
        <taxon>Sulfurimonadaceae</taxon>
        <taxon>Sulfuricurvum</taxon>
    </lineage>
</organism>
<dbReference type="SMART" id="SM00671">
    <property type="entry name" value="SEL1"/>
    <property type="match status" value="3"/>
</dbReference>
<comment type="caution">
    <text evidence="6">The sequence shown here is derived from an EMBL/GenBank/DDBJ whole genome shotgun (WGS) entry which is preliminary data.</text>
</comment>
<evidence type="ECO:0000256" key="2">
    <source>
        <dbReference type="ARBA" id="ARBA00012865"/>
    </source>
</evidence>
<keyword evidence="3" id="KW-1015">Disulfide bond</keyword>
<dbReference type="Pfam" id="PF08238">
    <property type="entry name" value="Sel1"/>
    <property type="match status" value="3"/>
</dbReference>
<name>A0A2D3WJZ9_9BACT</name>
<keyword evidence="5" id="KW-0732">Signal</keyword>
<evidence type="ECO:0000256" key="4">
    <source>
        <dbReference type="ARBA" id="ARBA00023251"/>
    </source>
</evidence>
<proteinExistence type="predicted"/>
<dbReference type="SUPFAM" id="SSF81901">
    <property type="entry name" value="HCP-like"/>
    <property type="match status" value="1"/>
</dbReference>
<comment type="catalytic activity">
    <reaction evidence="1">
        <text>a beta-lactam + H2O = a substituted beta-amino acid</text>
        <dbReference type="Rhea" id="RHEA:20401"/>
        <dbReference type="ChEBI" id="CHEBI:15377"/>
        <dbReference type="ChEBI" id="CHEBI:35627"/>
        <dbReference type="ChEBI" id="CHEBI:140347"/>
        <dbReference type="EC" id="3.5.2.6"/>
    </reaction>
</comment>
<evidence type="ECO:0000313" key="6">
    <source>
        <dbReference type="EMBL" id="DAB39360.1"/>
    </source>
</evidence>
<keyword evidence="4" id="KW-0046">Antibiotic resistance</keyword>
<evidence type="ECO:0000256" key="1">
    <source>
        <dbReference type="ARBA" id="ARBA00001526"/>
    </source>
</evidence>
<dbReference type="InterPro" id="IPR011990">
    <property type="entry name" value="TPR-like_helical_dom_sf"/>
</dbReference>
<dbReference type="PANTHER" id="PTHR11102:SF160">
    <property type="entry name" value="ERAD-ASSOCIATED E3 UBIQUITIN-PROTEIN LIGASE COMPONENT HRD3"/>
    <property type="match status" value="1"/>
</dbReference>